<dbReference type="OrthoDB" id="10252069at2759"/>
<dbReference type="OMA" id="EQTKFQT"/>
<dbReference type="KEGG" id="ngr:NAEGRDRAFT_50704"/>
<feature type="region of interest" description="Disordered" evidence="1">
    <location>
        <begin position="111"/>
        <end position="150"/>
    </location>
</feature>
<evidence type="ECO:0000313" key="3">
    <source>
        <dbReference type="Proteomes" id="UP000006671"/>
    </source>
</evidence>
<dbReference type="RefSeq" id="XP_002674757.1">
    <property type="nucleotide sequence ID" value="XM_002674711.1"/>
</dbReference>
<protein>
    <submittedName>
        <fullName evidence="2">Predicted protein</fullName>
    </submittedName>
</protein>
<sequence>MNKQRMMSQSSDIYRMDRKKIVQEAKSSDMGDHFLEANMNPVGPELGKSDLNASKFGSGFRRKQQTIIQQDKERKENEQMLEQRRENRRELRKNFLEQTKFQTRVNIITGENLPEESSKTSKRVYDHHNRDEITKPLAEKRNAQKEQRIANDGLIKKKEYSVKDYFQSYSSYE</sequence>
<organism evidence="3">
    <name type="scientific">Naegleria gruberi</name>
    <name type="common">Amoeba</name>
    <dbReference type="NCBI Taxonomy" id="5762"/>
    <lineage>
        <taxon>Eukaryota</taxon>
        <taxon>Discoba</taxon>
        <taxon>Heterolobosea</taxon>
        <taxon>Tetramitia</taxon>
        <taxon>Eutetramitia</taxon>
        <taxon>Vahlkampfiidae</taxon>
        <taxon>Naegleria</taxon>
    </lineage>
</organism>
<dbReference type="InParanoid" id="D2VM74"/>
<dbReference type="GeneID" id="8851553"/>
<feature type="compositionally biased region" description="Basic and acidic residues" evidence="1">
    <location>
        <begin position="116"/>
        <end position="150"/>
    </location>
</feature>
<dbReference type="EMBL" id="GG738882">
    <property type="protein sequence ID" value="EFC42013.1"/>
    <property type="molecule type" value="Genomic_DNA"/>
</dbReference>
<keyword evidence="3" id="KW-1185">Reference proteome</keyword>
<dbReference type="VEuPathDB" id="AmoebaDB:NAEGRDRAFT_50704"/>
<evidence type="ECO:0000256" key="1">
    <source>
        <dbReference type="SAM" id="MobiDB-lite"/>
    </source>
</evidence>
<accession>D2VM74</accession>
<feature type="region of interest" description="Disordered" evidence="1">
    <location>
        <begin position="26"/>
        <end position="86"/>
    </location>
</feature>
<reference evidence="2 3" key="1">
    <citation type="journal article" date="2010" name="Cell">
        <title>The genome of Naegleria gruberi illuminates early eukaryotic versatility.</title>
        <authorList>
            <person name="Fritz-Laylin L.K."/>
            <person name="Prochnik S.E."/>
            <person name="Ginger M.L."/>
            <person name="Dacks J.B."/>
            <person name="Carpenter M.L."/>
            <person name="Field M.C."/>
            <person name="Kuo A."/>
            <person name="Paredez A."/>
            <person name="Chapman J."/>
            <person name="Pham J."/>
            <person name="Shu S."/>
            <person name="Neupane R."/>
            <person name="Cipriano M."/>
            <person name="Mancuso J."/>
            <person name="Tu H."/>
            <person name="Salamov A."/>
            <person name="Lindquist E."/>
            <person name="Shapiro H."/>
            <person name="Lucas S."/>
            <person name="Grigoriev I.V."/>
            <person name="Cande W.Z."/>
            <person name="Fulton C."/>
            <person name="Rokhsar D.S."/>
            <person name="Dawson S.C."/>
        </authorList>
    </citation>
    <scope>NUCLEOTIDE SEQUENCE [LARGE SCALE GENOMIC DNA]</scope>
    <source>
        <strain evidence="2 3">NEG-M</strain>
    </source>
</reference>
<evidence type="ECO:0000313" key="2">
    <source>
        <dbReference type="EMBL" id="EFC42013.1"/>
    </source>
</evidence>
<name>D2VM74_NAEGR</name>
<dbReference type="AlphaFoldDB" id="D2VM74"/>
<proteinExistence type="predicted"/>
<gene>
    <name evidence="2" type="ORF">NAEGRDRAFT_50704</name>
</gene>
<feature type="compositionally biased region" description="Basic and acidic residues" evidence="1">
    <location>
        <begin position="26"/>
        <end position="35"/>
    </location>
</feature>
<dbReference type="Proteomes" id="UP000006671">
    <property type="component" value="Unassembled WGS sequence"/>
</dbReference>
<feature type="compositionally biased region" description="Basic and acidic residues" evidence="1">
    <location>
        <begin position="70"/>
        <end position="86"/>
    </location>
</feature>